<organism evidence="1 2">
    <name type="scientific">Diploptera punctata</name>
    <name type="common">Pacific beetle cockroach</name>
    <dbReference type="NCBI Taxonomy" id="6984"/>
    <lineage>
        <taxon>Eukaryota</taxon>
        <taxon>Metazoa</taxon>
        <taxon>Ecdysozoa</taxon>
        <taxon>Arthropoda</taxon>
        <taxon>Hexapoda</taxon>
        <taxon>Insecta</taxon>
        <taxon>Pterygota</taxon>
        <taxon>Neoptera</taxon>
        <taxon>Polyneoptera</taxon>
        <taxon>Dictyoptera</taxon>
        <taxon>Blattodea</taxon>
        <taxon>Blaberoidea</taxon>
        <taxon>Blaberidae</taxon>
        <taxon>Diplopterinae</taxon>
        <taxon>Diploptera</taxon>
    </lineage>
</organism>
<sequence>VVAVGVETCSFPLCGLPVDSCGTALFSLYFRVLDFLSPIKSYNVSLSEVSLLFFYRCAVRLACLRFPIRLCDMRGVREGGREIGMLVDPYVSVVYSLFCPDASIVNYLIVECCTECIGNCLPSMGVLSRYAQERRKPDRSNTSITKRIIQNTTWSPC</sequence>
<feature type="non-terminal residue" evidence="1">
    <location>
        <position position="157"/>
    </location>
</feature>
<reference evidence="1" key="1">
    <citation type="journal article" date="2023" name="IScience">
        <title>Live-bearing cockroach genome reveals convergent evolutionary mechanisms linked to viviparity in insects and beyond.</title>
        <authorList>
            <person name="Fouks B."/>
            <person name="Harrison M.C."/>
            <person name="Mikhailova A.A."/>
            <person name="Marchal E."/>
            <person name="English S."/>
            <person name="Carruthers M."/>
            <person name="Jennings E.C."/>
            <person name="Chiamaka E.L."/>
            <person name="Frigard R.A."/>
            <person name="Pippel M."/>
            <person name="Attardo G.M."/>
            <person name="Benoit J.B."/>
            <person name="Bornberg-Bauer E."/>
            <person name="Tobe S.S."/>
        </authorList>
    </citation>
    <scope>NUCLEOTIDE SEQUENCE</scope>
    <source>
        <strain evidence="1">Stay&amp;Tobe</strain>
    </source>
</reference>
<comment type="caution">
    <text evidence="1">The sequence shown here is derived from an EMBL/GenBank/DDBJ whole genome shotgun (WGS) entry which is preliminary data.</text>
</comment>
<gene>
    <name evidence="1" type="ORF">L9F63_002610</name>
</gene>
<protein>
    <submittedName>
        <fullName evidence="1">Uncharacterized protein</fullName>
    </submittedName>
</protein>
<evidence type="ECO:0000313" key="2">
    <source>
        <dbReference type="Proteomes" id="UP001233999"/>
    </source>
</evidence>
<evidence type="ECO:0000313" key="1">
    <source>
        <dbReference type="EMBL" id="KAJ9585580.1"/>
    </source>
</evidence>
<accession>A0AAD8ECM5</accession>
<dbReference type="AlphaFoldDB" id="A0AAD8ECM5"/>
<dbReference type="Proteomes" id="UP001233999">
    <property type="component" value="Unassembled WGS sequence"/>
</dbReference>
<dbReference type="EMBL" id="JASPKZ010007259">
    <property type="protein sequence ID" value="KAJ9585580.1"/>
    <property type="molecule type" value="Genomic_DNA"/>
</dbReference>
<proteinExistence type="predicted"/>
<keyword evidence="2" id="KW-1185">Reference proteome</keyword>
<reference evidence="1" key="2">
    <citation type="submission" date="2023-05" db="EMBL/GenBank/DDBJ databases">
        <authorList>
            <person name="Fouks B."/>
        </authorList>
    </citation>
    <scope>NUCLEOTIDE SEQUENCE</scope>
    <source>
        <strain evidence="1">Stay&amp;Tobe</strain>
        <tissue evidence="1">Testes</tissue>
    </source>
</reference>
<name>A0AAD8ECM5_DIPPU</name>
<feature type="non-terminal residue" evidence="1">
    <location>
        <position position="1"/>
    </location>
</feature>